<organism evidence="1 2">
    <name type="scientific">Helicobacter trogontum</name>
    <dbReference type="NCBI Taxonomy" id="50960"/>
    <lineage>
        <taxon>Bacteria</taxon>
        <taxon>Pseudomonadati</taxon>
        <taxon>Campylobacterota</taxon>
        <taxon>Epsilonproteobacteria</taxon>
        <taxon>Campylobacterales</taxon>
        <taxon>Helicobacteraceae</taxon>
        <taxon>Helicobacter</taxon>
    </lineage>
</organism>
<gene>
    <name evidence="1" type="ORF">NHP164001_14230</name>
</gene>
<protein>
    <submittedName>
        <fullName evidence="1">Uncharacterized protein</fullName>
    </submittedName>
</protein>
<evidence type="ECO:0000313" key="2">
    <source>
        <dbReference type="Proteomes" id="UP001562457"/>
    </source>
</evidence>
<accession>A0ABQ0D4Y3</accession>
<reference evidence="1 2" key="1">
    <citation type="submission" date="2024-06" db="EMBL/GenBank/DDBJ databases">
        <title>Draft genome sequence of Helicobacter trogontum NHP16-4001.</title>
        <authorList>
            <person name="Rimbara E."/>
            <person name="Suzuki M."/>
        </authorList>
    </citation>
    <scope>NUCLEOTIDE SEQUENCE [LARGE SCALE GENOMIC DNA]</scope>
    <source>
        <strain evidence="1 2">NHP16-4001</strain>
    </source>
</reference>
<evidence type="ECO:0000313" key="1">
    <source>
        <dbReference type="EMBL" id="GAB0173404.1"/>
    </source>
</evidence>
<keyword evidence="2" id="KW-1185">Reference proteome</keyword>
<dbReference type="Proteomes" id="UP001562457">
    <property type="component" value="Unassembled WGS sequence"/>
</dbReference>
<name>A0ABQ0D4Y3_9HELI</name>
<proteinExistence type="predicted"/>
<dbReference type="EMBL" id="BAAFHN010000036">
    <property type="protein sequence ID" value="GAB0173404.1"/>
    <property type="molecule type" value="Genomic_DNA"/>
</dbReference>
<sequence>MKQTTYNLHINNIERREALKTFTDLGLVSIAGSLGLLYVWNNHKDSSVIESSLANHEVIKHSIHTESKPYFMLYPRTTLLLSSSLVYNPSYLFTLLKLNTSFIILLDSLHTPLLETLQDIKDNLEYINERYIYKDIESKLDSIIQSLQHNNELFYIHNQALLHKSIGGYIRDSDTSLQVFIQTLRNLINDKVNIDKIGEKAGKIVKEAYAKLWFYLDMRENKQLEAYLRNEVQVDPKYYTLDNITSQAYIQTKLKITQDKANQSFAENNKEENFITMEGNAKGKIRFNRDFLIQLKRVAEWNYRVYEEKEVLLQPQNEESHIRASSTKEPSPDEWLGGNLIYVKDYIPTTIDIKD</sequence>
<comment type="caution">
    <text evidence="1">The sequence shown here is derived from an EMBL/GenBank/DDBJ whole genome shotgun (WGS) entry which is preliminary data.</text>
</comment>
<dbReference type="RefSeq" id="WP_369607571.1">
    <property type="nucleotide sequence ID" value="NZ_BAAFHN010000036.1"/>
</dbReference>